<dbReference type="AlphaFoldDB" id="A0A8J8NF52"/>
<dbReference type="GO" id="GO:0016020">
    <property type="term" value="C:membrane"/>
    <property type="evidence" value="ECO:0007669"/>
    <property type="project" value="UniProtKB-SubCell"/>
</dbReference>
<comment type="caution">
    <text evidence="8">The sequence shown here is derived from an EMBL/GenBank/DDBJ whole genome shotgun (WGS) entry which is preliminary data.</text>
</comment>
<evidence type="ECO:0000256" key="2">
    <source>
        <dbReference type="ARBA" id="ARBA00009706"/>
    </source>
</evidence>
<evidence type="ECO:0000313" key="9">
    <source>
        <dbReference type="Proteomes" id="UP000785679"/>
    </source>
</evidence>
<feature type="transmembrane region" description="Helical" evidence="7">
    <location>
        <begin position="311"/>
        <end position="331"/>
    </location>
</feature>
<feature type="transmembrane region" description="Helical" evidence="7">
    <location>
        <begin position="6"/>
        <end position="24"/>
    </location>
</feature>
<reference evidence="8" key="1">
    <citation type="submission" date="2019-06" db="EMBL/GenBank/DDBJ databases">
        <authorList>
            <person name="Zheng W."/>
        </authorList>
    </citation>
    <scope>NUCLEOTIDE SEQUENCE</scope>
    <source>
        <strain evidence="8">QDHG01</strain>
    </source>
</reference>
<gene>
    <name evidence="8" type="ORF">FGO68_gene10330</name>
</gene>
<feature type="transmembrane region" description="Helical" evidence="7">
    <location>
        <begin position="135"/>
        <end position="152"/>
    </location>
</feature>
<keyword evidence="9" id="KW-1185">Reference proteome</keyword>
<feature type="transmembrane region" description="Helical" evidence="7">
    <location>
        <begin position="173"/>
        <end position="194"/>
    </location>
</feature>
<protein>
    <recommendedName>
        <fullName evidence="10">Transmembrane protein 161B</fullName>
    </recommendedName>
</protein>
<organism evidence="8 9">
    <name type="scientific">Halteria grandinella</name>
    <dbReference type="NCBI Taxonomy" id="5974"/>
    <lineage>
        <taxon>Eukaryota</taxon>
        <taxon>Sar</taxon>
        <taxon>Alveolata</taxon>
        <taxon>Ciliophora</taxon>
        <taxon>Intramacronucleata</taxon>
        <taxon>Spirotrichea</taxon>
        <taxon>Stichotrichia</taxon>
        <taxon>Sporadotrichida</taxon>
        <taxon>Halteriidae</taxon>
        <taxon>Halteria</taxon>
    </lineage>
</organism>
<keyword evidence="5 7" id="KW-0472">Membrane</keyword>
<feature type="transmembrane region" description="Helical" evidence="7">
    <location>
        <begin position="226"/>
        <end position="247"/>
    </location>
</feature>
<evidence type="ECO:0000256" key="6">
    <source>
        <dbReference type="ARBA" id="ARBA00023180"/>
    </source>
</evidence>
<feature type="transmembrane region" description="Helical" evidence="7">
    <location>
        <begin position="281"/>
        <end position="299"/>
    </location>
</feature>
<evidence type="ECO:0000256" key="4">
    <source>
        <dbReference type="ARBA" id="ARBA00022989"/>
    </source>
</evidence>
<proteinExistence type="inferred from homology"/>
<evidence type="ECO:0000256" key="7">
    <source>
        <dbReference type="SAM" id="Phobius"/>
    </source>
</evidence>
<dbReference type="InterPro" id="IPR019395">
    <property type="entry name" value="Transmembrane_161A/B"/>
</dbReference>
<feature type="transmembrane region" description="Helical" evidence="7">
    <location>
        <begin position="103"/>
        <end position="123"/>
    </location>
</feature>
<dbReference type="PANTHER" id="PTHR13624:SF6">
    <property type="entry name" value="EMEI"/>
    <property type="match status" value="1"/>
</dbReference>
<dbReference type="Proteomes" id="UP000785679">
    <property type="component" value="Unassembled WGS sequence"/>
</dbReference>
<dbReference type="Pfam" id="PF10268">
    <property type="entry name" value="Tmemb_161AB"/>
    <property type="match status" value="1"/>
</dbReference>
<feature type="transmembrane region" description="Helical" evidence="7">
    <location>
        <begin position="463"/>
        <end position="486"/>
    </location>
</feature>
<comment type="subcellular location">
    <subcellularLocation>
        <location evidence="1">Membrane</location>
        <topology evidence="1">Multi-pass membrane protein</topology>
    </subcellularLocation>
</comment>
<keyword evidence="4 7" id="KW-1133">Transmembrane helix</keyword>
<name>A0A8J8NF52_HALGN</name>
<dbReference type="PANTHER" id="PTHR13624">
    <property type="entry name" value="RE42071P"/>
    <property type="match status" value="1"/>
</dbReference>
<evidence type="ECO:0000313" key="8">
    <source>
        <dbReference type="EMBL" id="TNV73526.1"/>
    </source>
</evidence>
<evidence type="ECO:0000256" key="5">
    <source>
        <dbReference type="ARBA" id="ARBA00023136"/>
    </source>
</evidence>
<keyword evidence="3 7" id="KW-0812">Transmembrane</keyword>
<dbReference type="OrthoDB" id="319214at2759"/>
<accession>A0A8J8NF52</accession>
<sequence>MAGWNFLSFEVVLFVSVLYLYMQFRKSNILSLKPVRNLIVYVPPQDEDFDMLEKTNKGGRENKKGEVNKYDKKKVSAKAKFPLRTIEINEAFLKHNQEFFVEYDFFFMLFVVILGLFAITQGTKLVYPSLLETNIIFYMMIFLLAMAGMNLMKNTFSLGYFKYSDETKIELLFAIKAFIVSFVCLKTFGSTTFFDFNIEKAHDDSQARVNQILSLIGGKLSLPYDFTYGILGATSGLLTFCTVRLNIRFSYYFYVLTKNSAALLSSRVADTPENKRYKRHLLLMYLNMLSPLLAVTFFITPLIETLLVPDYIPLDLWKGLRLLFVIAVVCLRSSTFREELQFHFNESYFYVQKLMTDKNEKVFRYIKLRIQENFLSVWFSVFQQAANYIIPLLLILCYVNRIVAFAPVTEATSSFELTKVIEKINGGGGPGKYDLFSDSDSLGAIFAEIAAKGIFTGEYFEGVFSFLIFWFFLAQTFACVFSLLYYRKFVDN</sequence>
<comment type="similarity">
    <text evidence="2">Belongs to the TMEM161 family.</text>
</comment>
<evidence type="ECO:0000256" key="1">
    <source>
        <dbReference type="ARBA" id="ARBA00004141"/>
    </source>
</evidence>
<evidence type="ECO:0000256" key="3">
    <source>
        <dbReference type="ARBA" id="ARBA00022692"/>
    </source>
</evidence>
<keyword evidence="6" id="KW-0325">Glycoprotein</keyword>
<dbReference type="EMBL" id="RRYP01018690">
    <property type="protein sequence ID" value="TNV73526.1"/>
    <property type="molecule type" value="Genomic_DNA"/>
</dbReference>
<evidence type="ECO:0008006" key="10">
    <source>
        <dbReference type="Google" id="ProtNLM"/>
    </source>
</evidence>